<organism evidence="4">
    <name type="scientific">freshwater metagenome</name>
    <dbReference type="NCBI Taxonomy" id="449393"/>
    <lineage>
        <taxon>unclassified sequences</taxon>
        <taxon>metagenomes</taxon>
        <taxon>ecological metagenomes</taxon>
    </lineage>
</organism>
<feature type="domain" description="WYL" evidence="1">
    <location>
        <begin position="167"/>
        <end position="230"/>
    </location>
</feature>
<sequence>MTISKPTNSQLARLLLLVPWLAQNPGVTVKQAAVEFDVSVLQIERDLNTLIVCGLPGGYPSDLIDIQFWATNDDDDFSSSLIPADGHIHVLEPQSLNRPMAFTQDEVITLLVGLNALKDLPGAADSDLIDGVITKLQDCAGSVLAQAPSLTVNAGDGQEDAAVKVVIDQAVNQRKQLQISYLVPARDEVTTRVIEPLRVVLVDGLTYIHAWCLSSEGERTFRLSRILDAELLDTPFTSREPTTDSFDEVLLNDPTIPEVVLDVTAAGRWLSEYATVTDAMDLPDGGMRITIKVADPRWVERMLLQAGGQAKVVEPSSIGASVLAQAQQALALYA</sequence>
<dbReference type="Pfam" id="PF19187">
    <property type="entry name" value="HTH_PafC"/>
    <property type="match status" value="1"/>
</dbReference>
<protein>
    <submittedName>
        <fullName evidence="4">Unannotated protein</fullName>
    </submittedName>
</protein>
<evidence type="ECO:0000259" key="1">
    <source>
        <dbReference type="Pfam" id="PF13280"/>
    </source>
</evidence>
<dbReference type="PROSITE" id="PS52050">
    <property type="entry name" value="WYL"/>
    <property type="match status" value="1"/>
</dbReference>
<name>A0A6J6IA76_9ZZZZ</name>
<dbReference type="PANTHER" id="PTHR34580">
    <property type="match status" value="1"/>
</dbReference>
<dbReference type="PIRSF" id="PIRSF016838">
    <property type="entry name" value="PafC"/>
    <property type="match status" value="1"/>
</dbReference>
<dbReference type="PANTHER" id="PTHR34580:SF1">
    <property type="entry name" value="PROTEIN PAFC"/>
    <property type="match status" value="1"/>
</dbReference>
<accession>A0A6J6IA76</accession>
<evidence type="ECO:0000259" key="2">
    <source>
        <dbReference type="Pfam" id="PF19187"/>
    </source>
</evidence>
<dbReference type="AlphaFoldDB" id="A0A6J6IA76"/>
<dbReference type="InterPro" id="IPR026881">
    <property type="entry name" value="WYL_dom"/>
</dbReference>
<feature type="domain" description="WCX" evidence="3">
    <location>
        <begin position="258"/>
        <end position="330"/>
    </location>
</feature>
<proteinExistence type="predicted"/>
<dbReference type="InterPro" id="IPR043839">
    <property type="entry name" value="PafC_HTH"/>
</dbReference>
<feature type="domain" description="PafC HTH" evidence="2">
    <location>
        <begin position="10"/>
        <end position="137"/>
    </location>
</feature>
<dbReference type="Pfam" id="PF13280">
    <property type="entry name" value="WYL"/>
    <property type="match status" value="1"/>
</dbReference>
<gene>
    <name evidence="4" type="ORF">UFOPK1939_00588</name>
</gene>
<reference evidence="4" key="1">
    <citation type="submission" date="2020-05" db="EMBL/GenBank/DDBJ databases">
        <authorList>
            <person name="Chiriac C."/>
            <person name="Salcher M."/>
            <person name="Ghai R."/>
            <person name="Kavagutti S V."/>
        </authorList>
    </citation>
    <scope>NUCLEOTIDE SEQUENCE</scope>
</reference>
<dbReference type="InterPro" id="IPR051534">
    <property type="entry name" value="CBASS_pafABC_assoc_protein"/>
</dbReference>
<dbReference type="InterPro" id="IPR028349">
    <property type="entry name" value="PafC-like"/>
</dbReference>
<dbReference type="InterPro" id="IPR057727">
    <property type="entry name" value="WCX_dom"/>
</dbReference>
<evidence type="ECO:0000259" key="3">
    <source>
        <dbReference type="Pfam" id="PF25583"/>
    </source>
</evidence>
<dbReference type="EMBL" id="CAEZVF010000072">
    <property type="protein sequence ID" value="CAB4621363.1"/>
    <property type="molecule type" value="Genomic_DNA"/>
</dbReference>
<evidence type="ECO:0000313" key="4">
    <source>
        <dbReference type="EMBL" id="CAB4621363.1"/>
    </source>
</evidence>
<dbReference type="Pfam" id="PF25583">
    <property type="entry name" value="WCX"/>
    <property type="match status" value="1"/>
</dbReference>